<dbReference type="InterPro" id="IPR038821">
    <property type="entry name" value="CLE45-like"/>
</dbReference>
<feature type="compositionally biased region" description="Basic and acidic residues" evidence="1">
    <location>
        <begin position="14"/>
        <end position="45"/>
    </location>
</feature>
<feature type="compositionally biased region" description="Polar residues" evidence="1">
    <location>
        <begin position="49"/>
        <end position="62"/>
    </location>
</feature>
<evidence type="ECO:0000313" key="3">
    <source>
        <dbReference type="Proteomes" id="UP001567538"/>
    </source>
</evidence>
<name>A0ABD1G6R4_SALDI</name>
<dbReference type="EMBL" id="JBEAFC010000010">
    <property type="protein sequence ID" value="KAL1539435.1"/>
    <property type="molecule type" value="Genomic_DNA"/>
</dbReference>
<feature type="region of interest" description="Disordered" evidence="1">
    <location>
        <begin position="13"/>
        <end position="78"/>
    </location>
</feature>
<dbReference type="PANTHER" id="PTHR36726">
    <property type="entry name" value="CLAVATA3/ESR (CLE)-RELATED PROTEIN 45"/>
    <property type="match status" value="1"/>
</dbReference>
<keyword evidence="3" id="KW-1185">Reference proteome</keyword>
<protein>
    <submittedName>
        <fullName evidence="2">Uncharacterized protein</fullName>
    </submittedName>
</protein>
<gene>
    <name evidence="2" type="ORF">AAHA92_28054</name>
</gene>
<reference evidence="2 3" key="1">
    <citation type="submission" date="2024-06" db="EMBL/GenBank/DDBJ databases">
        <title>A chromosome level genome sequence of Diviner's sage (Salvia divinorum).</title>
        <authorList>
            <person name="Ford S.A."/>
            <person name="Ro D.-K."/>
            <person name="Ness R.W."/>
            <person name="Phillips M.A."/>
        </authorList>
    </citation>
    <scope>NUCLEOTIDE SEQUENCE [LARGE SCALE GENOMIC DNA]</scope>
    <source>
        <strain evidence="2">SAF-2024a</strain>
        <tissue evidence="2">Leaf</tissue>
    </source>
</reference>
<evidence type="ECO:0000313" key="2">
    <source>
        <dbReference type="EMBL" id="KAL1539435.1"/>
    </source>
</evidence>
<proteinExistence type="predicted"/>
<dbReference type="AlphaFoldDB" id="A0ABD1G6R4"/>
<sequence>MLVSSQMHVVVGMRDLDRGRGGALRPDSRDEPTRLLEAAEVKGMKVDNNGGTQNMGFDSNQSSKRKVPRGSDPIHNRS</sequence>
<dbReference type="PANTHER" id="PTHR36726:SF4">
    <property type="entry name" value="CLAVATA3_ESR (CLE)-RELATED PROTEIN 45"/>
    <property type="match status" value="1"/>
</dbReference>
<accession>A0ABD1G6R4</accession>
<comment type="caution">
    <text evidence="2">The sequence shown here is derived from an EMBL/GenBank/DDBJ whole genome shotgun (WGS) entry which is preliminary data.</text>
</comment>
<dbReference type="Proteomes" id="UP001567538">
    <property type="component" value="Unassembled WGS sequence"/>
</dbReference>
<evidence type="ECO:0000256" key="1">
    <source>
        <dbReference type="SAM" id="MobiDB-lite"/>
    </source>
</evidence>
<organism evidence="2 3">
    <name type="scientific">Salvia divinorum</name>
    <name type="common">Maria pastora</name>
    <name type="synonym">Diviner's sage</name>
    <dbReference type="NCBI Taxonomy" id="28513"/>
    <lineage>
        <taxon>Eukaryota</taxon>
        <taxon>Viridiplantae</taxon>
        <taxon>Streptophyta</taxon>
        <taxon>Embryophyta</taxon>
        <taxon>Tracheophyta</taxon>
        <taxon>Spermatophyta</taxon>
        <taxon>Magnoliopsida</taxon>
        <taxon>eudicotyledons</taxon>
        <taxon>Gunneridae</taxon>
        <taxon>Pentapetalae</taxon>
        <taxon>asterids</taxon>
        <taxon>lamiids</taxon>
        <taxon>Lamiales</taxon>
        <taxon>Lamiaceae</taxon>
        <taxon>Nepetoideae</taxon>
        <taxon>Mentheae</taxon>
        <taxon>Salviinae</taxon>
        <taxon>Salvia</taxon>
        <taxon>Salvia subgen. Calosphace</taxon>
    </lineage>
</organism>